<evidence type="ECO:0000256" key="1">
    <source>
        <dbReference type="SAM" id="Phobius"/>
    </source>
</evidence>
<keyword evidence="1" id="KW-1133">Transmembrane helix</keyword>
<evidence type="ECO:0000313" key="2">
    <source>
        <dbReference type="EMBL" id="TNN22008.1"/>
    </source>
</evidence>
<comment type="caution">
    <text evidence="2">The sequence shown here is derived from an EMBL/GenBank/DDBJ whole genome shotgun (WGS) entry which is preliminary data.</text>
</comment>
<dbReference type="AlphaFoldDB" id="A0A4Z2DZW5"/>
<protein>
    <submittedName>
        <fullName evidence="2">Ferric-chelate reductase 1</fullName>
    </submittedName>
</protein>
<organism evidence="2 3">
    <name type="scientific">Liparis tanakae</name>
    <name type="common">Tanaka's snailfish</name>
    <dbReference type="NCBI Taxonomy" id="230148"/>
    <lineage>
        <taxon>Eukaryota</taxon>
        <taxon>Metazoa</taxon>
        <taxon>Chordata</taxon>
        <taxon>Craniata</taxon>
        <taxon>Vertebrata</taxon>
        <taxon>Euteleostomi</taxon>
        <taxon>Actinopterygii</taxon>
        <taxon>Neopterygii</taxon>
        <taxon>Teleostei</taxon>
        <taxon>Neoteleostei</taxon>
        <taxon>Acanthomorphata</taxon>
        <taxon>Eupercaria</taxon>
        <taxon>Perciformes</taxon>
        <taxon>Cottioidei</taxon>
        <taxon>Cottales</taxon>
        <taxon>Liparidae</taxon>
        <taxon>Liparis</taxon>
    </lineage>
</organism>
<gene>
    <name evidence="2" type="primary">FRRS1_0</name>
    <name evidence="2" type="ORF">EYF80_067880</name>
</gene>
<reference evidence="2 3" key="1">
    <citation type="submission" date="2019-03" db="EMBL/GenBank/DDBJ databases">
        <title>First draft genome of Liparis tanakae, snailfish: a comprehensive survey of snailfish specific genes.</title>
        <authorList>
            <person name="Kim W."/>
            <person name="Song I."/>
            <person name="Jeong J.-H."/>
            <person name="Kim D."/>
            <person name="Kim S."/>
            <person name="Ryu S."/>
            <person name="Song J.Y."/>
            <person name="Lee S.K."/>
        </authorList>
    </citation>
    <scope>NUCLEOTIDE SEQUENCE [LARGE SCALE GENOMIC DNA]</scope>
    <source>
        <tissue evidence="2">Muscle</tissue>
    </source>
</reference>
<keyword evidence="1" id="KW-0472">Membrane</keyword>
<dbReference type="EMBL" id="SRLO01024693">
    <property type="protein sequence ID" value="TNN22008.1"/>
    <property type="molecule type" value="Genomic_DNA"/>
</dbReference>
<dbReference type="Proteomes" id="UP000314294">
    <property type="component" value="Unassembled WGS sequence"/>
</dbReference>
<evidence type="ECO:0000313" key="3">
    <source>
        <dbReference type="Proteomes" id="UP000314294"/>
    </source>
</evidence>
<proteinExistence type="predicted"/>
<name>A0A4Z2DZW5_9TELE</name>
<sequence>MSRRSVFNWAHWGLGSVTEVMAVAAMFLGMSQSSLPLPQPWVTSVLIGYVAWLASFRILFLIHKHLPTRTRRNT</sequence>
<dbReference type="OrthoDB" id="6372137at2759"/>
<feature type="transmembrane region" description="Helical" evidence="1">
    <location>
        <begin position="12"/>
        <end position="29"/>
    </location>
</feature>
<keyword evidence="1" id="KW-0812">Transmembrane</keyword>
<feature type="transmembrane region" description="Helical" evidence="1">
    <location>
        <begin position="41"/>
        <end position="62"/>
    </location>
</feature>
<keyword evidence="3" id="KW-1185">Reference proteome</keyword>
<accession>A0A4Z2DZW5</accession>